<accession>A0A0N5CXE5</accession>
<name>A0A0N5CXE5_THECL</name>
<dbReference type="FunFam" id="1.25.40.10:FF:000060">
    <property type="entry name" value="Golgi to ER traffic protein 4 homolog"/>
    <property type="match status" value="1"/>
</dbReference>
<comment type="subcellular location">
    <subcellularLocation>
        <location evidence="1">Cytoplasm</location>
        <location evidence="1">Cytosol</location>
    </subcellularLocation>
</comment>
<reference evidence="5 6" key="2">
    <citation type="submission" date="2018-11" db="EMBL/GenBank/DDBJ databases">
        <authorList>
            <consortium name="Pathogen Informatics"/>
        </authorList>
    </citation>
    <scope>NUCLEOTIDE SEQUENCE [LARGE SCALE GENOMIC DNA]</scope>
</reference>
<keyword evidence="4" id="KW-0963">Cytoplasm</keyword>
<protein>
    <submittedName>
        <fullName evidence="7">DOCKER domain-containing protein</fullName>
    </submittedName>
</protein>
<dbReference type="STRING" id="103827.A0A0N5CXE5"/>
<evidence type="ECO:0000256" key="3">
    <source>
        <dbReference type="ARBA" id="ARBA00022448"/>
    </source>
</evidence>
<evidence type="ECO:0000256" key="2">
    <source>
        <dbReference type="ARBA" id="ARBA00005351"/>
    </source>
</evidence>
<dbReference type="InterPro" id="IPR007317">
    <property type="entry name" value="GET4"/>
</dbReference>
<dbReference type="EMBL" id="UYYF01004318">
    <property type="protein sequence ID" value="VDN02259.1"/>
    <property type="molecule type" value="Genomic_DNA"/>
</dbReference>
<dbReference type="PANTHER" id="PTHR12875:SF0">
    <property type="entry name" value="GOLGI TO ER TRAFFIC PROTEIN 4 HOMOLOG"/>
    <property type="match status" value="1"/>
</dbReference>
<organism evidence="7">
    <name type="scientific">Thelazia callipaeda</name>
    <name type="common">Oriental eyeworm</name>
    <name type="synonym">Parasitic nematode</name>
    <dbReference type="NCBI Taxonomy" id="103827"/>
    <lineage>
        <taxon>Eukaryota</taxon>
        <taxon>Metazoa</taxon>
        <taxon>Ecdysozoa</taxon>
        <taxon>Nematoda</taxon>
        <taxon>Chromadorea</taxon>
        <taxon>Rhabditida</taxon>
        <taxon>Spirurina</taxon>
        <taxon>Spiruromorpha</taxon>
        <taxon>Thelazioidea</taxon>
        <taxon>Thelaziidae</taxon>
        <taxon>Thelazia</taxon>
    </lineage>
</organism>
<keyword evidence="6" id="KW-1185">Reference proteome</keyword>
<dbReference type="Proteomes" id="UP000276776">
    <property type="component" value="Unassembled WGS sequence"/>
</dbReference>
<reference evidence="7" key="1">
    <citation type="submission" date="2017-02" db="UniProtKB">
        <authorList>
            <consortium name="WormBaseParasite"/>
        </authorList>
    </citation>
    <scope>IDENTIFICATION</scope>
</reference>
<evidence type="ECO:0000313" key="7">
    <source>
        <dbReference type="WBParaSite" id="TCLT_0000506701-mRNA-1"/>
    </source>
</evidence>
<evidence type="ECO:0000313" key="6">
    <source>
        <dbReference type="Proteomes" id="UP000276776"/>
    </source>
</evidence>
<comment type="similarity">
    <text evidence="2">Belongs to the GET4 family.</text>
</comment>
<dbReference type="AlphaFoldDB" id="A0A0N5CXE5"/>
<dbReference type="OrthoDB" id="10252405at2759"/>
<dbReference type="Gene3D" id="1.25.40.10">
    <property type="entry name" value="Tetratricopeptide repeat domain"/>
    <property type="match status" value="1"/>
</dbReference>
<dbReference type="OMA" id="LMDMMGM"/>
<dbReference type="InterPro" id="IPR011990">
    <property type="entry name" value="TPR-like_helical_dom_sf"/>
</dbReference>
<gene>
    <name evidence="5" type="ORF">TCLT_LOCUS5056</name>
</gene>
<keyword evidence="3" id="KW-0813">Transport</keyword>
<sequence length="311" mass="36682">MFMMCQMYRIEKKLNLCLQNKDYYEAHQIYRTLYNRMSSKGEWRELLDMLYSGVLQFLEGKESSSAIDLAELFAETLEKSKTPVTSDILDRYEELFICLPAYLGNDLESNSEHEDRRMKYILLGINWTRTVSVRKCDRQKGHSELHFRIAKSFWNEGDYSNARNHFLHSDKPEVFARFLTEYHTKCGYAEEKDLFIAQAVLQMLCIYKLKSSWILLTTYCDIHPDIRSKFPYPFPLLNFLHFTMLCLANTQPTCYKALIEQYESEIGRDPEYKSYINRIGEIYLGLQQPQTNKGGLLGSMIKGEYYFSKIV</sequence>
<evidence type="ECO:0000313" key="5">
    <source>
        <dbReference type="EMBL" id="VDN02259.1"/>
    </source>
</evidence>
<dbReference type="GO" id="GO:0071818">
    <property type="term" value="C:BAT3 complex"/>
    <property type="evidence" value="ECO:0007669"/>
    <property type="project" value="TreeGrafter"/>
</dbReference>
<dbReference type="WBParaSite" id="TCLT_0000506701-mRNA-1">
    <property type="protein sequence ID" value="TCLT_0000506701-mRNA-1"/>
    <property type="gene ID" value="TCLT_0000506701"/>
</dbReference>
<evidence type="ECO:0000256" key="4">
    <source>
        <dbReference type="ARBA" id="ARBA00022490"/>
    </source>
</evidence>
<proteinExistence type="inferred from homology"/>
<dbReference type="Pfam" id="PF04190">
    <property type="entry name" value="GET4"/>
    <property type="match status" value="1"/>
</dbReference>
<dbReference type="GO" id="GO:0045048">
    <property type="term" value="P:protein insertion into ER membrane"/>
    <property type="evidence" value="ECO:0007669"/>
    <property type="project" value="InterPro"/>
</dbReference>
<dbReference type="PANTHER" id="PTHR12875">
    <property type="entry name" value="GOLGI TO ER TRAFFIC PROTEIN 4 HOMOLOG"/>
    <property type="match status" value="1"/>
</dbReference>
<evidence type="ECO:0000256" key="1">
    <source>
        <dbReference type="ARBA" id="ARBA00004514"/>
    </source>
</evidence>